<dbReference type="AlphaFoldDB" id="A0A1G6PTM8"/>
<name>A0A1G6PTM8_9GAMM</name>
<dbReference type="Proteomes" id="UP000199467">
    <property type="component" value="Unassembled WGS sequence"/>
</dbReference>
<dbReference type="RefSeq" id="WP_017362219.1">
    <property type="nucleotide sequence ID" value="NZ_FMZQ01000007.1"/>
</dbReference>
<proteinExistence type="predicted"/>
<sequence>MIHAQALTEPHLLTAELFVASAVATKLTNHGRRWQVTYGERFSAFSDEATAEAAVVDVHRATVNNALYFHLPDVSVPMANKPALPPAEVLAQYPDVVARFPELGLSAGAQGCLAL</sequence>
<keyword evidence="2" id="KW-1185">Reference proteome</keyword>
<organism evidence="1 2">
    <name type="scientific">Ectopseudomonas chengduensis</name>
    <dbReference type="NCBI Taxonomy" id="489632"/>
    <lineage>
        <taxon>Bacteria</taxon>
        <taxon>Pseudomonadati</taxon>
        <taxon>Pseudomonadota</taxon>
        <taxon>Gammaproteobacteria</taxon>
        <taxon>Pseudomonadales</taxon>
        <taxon>Pseudomonadaceae</taxon>
        <taxon>Ectopseudomonas</taxon>
    </lineage>
</organism>
<dbReference type="GeneID" id="57609148"/>
<dbReference type="EMBL" id="FMZQ01000007">
    <property type="protein sequence ID" value="SDC82725.1"/>
    <property type="molecule type" value="Genomic_DNA"/>
</dbReference>
<evidence type="ECO:0000313" key="1">
    <source>
        <dbReference type="EMBL" id="SDC82725.1"/>
    </source>
</evidence>
<evidence type="ECO:0000313" key="2">
    <source>
        <dbReference type="Proteomes" id="UP000199467"/>
    </source>
</evidence>
<protein>
    <submittedName>
        <fullName evidence="1">Uncharacterized protein</fullName>
    </submittedName>
</protein>
<accession>A0A1G6PTM8</accession>
<gene>
    <name evidence="1" type="ORF">SAMN05216576_10761</name>
</gene>
<reference evidence="2" key="1">
    <citation type="submission" date="2016-10" db="EMBL/GenBank/DDBJ databases">
        <authorList>
            <person name="Varghese N."/>
            <person name="Submissions S."/>
        </authorList>
    </citation>
    <scope>NUCLEOTIDE SEQUENCE [LARGE SCALE GENOMIC DNA]</scope>
    <source>
        <strain evidence="2">DSM 26382</strain>
    </source>
</reference>